<dbReference type="RefSeq" id="WP_272133021.1">
    <property type="nucleotide sequence ID" value="NZ_JAQLOI010000001.1"/>
</dbReference>
<dbReference type="Proteomes" id="UP001210678">
    <property type="component" value="Unassembled WGS sequence"/>
</dbReference>
<evidence type="ECO:0000313" key="4">
    <source>
        <dbReference type="EMBL" id="MDB1122862.1"/>
    </source>
</evidence>
<dbReference type="SUPFAM" id="SSF55073">
    <property type="entry name" value="Nucleotide cyclase"/>
    <property type="match status" value="1"/>
</dbReference>
<evidence type="ECO:0000259" key="3">
    <source>
        <dbReference type="PROSITE" id="PS50887"/>
    </source>
</evidence>
<feature type="domain" description="EAL" evidence="2">
    <location>
        <begin position="398"/>
        <end position="653"/>
    </location>
</feature>
<dbReference type="CDD" id="cd01948">
    <property type="entry name" value="EAL"/>
    <property type="match status" value="1"/>
</dbReference>
<keyword evidence="1" id="KW-1133">Transmembrane helix</keyword>
<dbReference type="SMART" id="SM00267">
    <property type="entry name" value="GGDEF"/>
    <property type="match status" value="1"/>
</dbReference>
<feature type="domain" description="GGDEF" evidence="3">
    <location>
        <begin position="258"/>
        <end position="388"/>
    </location>
</feature>
<dbReference type="Gene3D" id="3.20.20.450">
    <property type="entry name" value="EAL domain"/>
    <property type="match status" value="1"/>
</dbReference>
<comment type="caution">
    <text evidence="4">The sequence shown here is derived from an EMBL/GenBank/DDBJ whole genome shotgun (WGS) entry which is preliminary data.</text>
</comment>
<dbReference type="Pfam" id="PF00990">
    <property type="entry name" value="GGDEF"/>
    <property type="match status" value="1"/>
</dbReference>
<name>A0ABT4YMT3_9VIBR</name>
<proteinExistence type="predicted"/>
<organism evidence="4 5">
    <name type="scientific">Vibrio algarum</name>
    <dbReference type="NCBI Taxonomy" id="3020714"/>
    <lineage>
        <taxon>Bacteria</taxon>
        <taxon>Pseudomonadati</taxon>
        <taxon>Pseudomonadota</taxon>
        <taxon>Gammaproteobacteria</taxon>
        <taxon>Vibrionales</taxon>
        <taxon>Vibrionaceae</taxon>
        <taxon>Vibrio</taxon>
    </lineage>
</organism>
<evidence type="ECO:0000313" key="5">
    <source>
        <dbReference type="Proteomes" id="UP001210678"/>
    </source>
</evidence>
<dbReference type="Pfam" id="PF17157">
    <property type="entry name" value="GAPES4"/>
    <property type="match status" value="1"/>
</dbReference>
<dbReference type="InterPro" id="IPR001633">
    <property type="entry name" value="EAL_dom"/>
</dbReference>
<keyword evidence="5" id="KW-1185">Reference proteome</keyword>
<dbReference type="EMBL" id="JAQLOI010000001">
    <property type="protein sequence ID" value="MDB1122862.1"/>
    <property type="molecule type" value="Genomic_DNA"/>
</dbReference>
<evidence type="ECO:0000256" key="1">
    <source>
        <dbReference type="SAM" id="Phobius"/>
    </source>
</evidence>
<dbReference type="PROSITE" id="PS50883">
    <property type="entry name" value="EAL"/>
    <property type="match status" value="1"/>
</dbReference>
<dbReference type="Gene3D" id="3.30.70.270">
    <property type="match status" value="1"/>
</dbReference>
<dbReference type="InterPro" id="IPR029787">
    <property type="entry name" value="Nucleotide_cyclase"/>
</dbReference>
<dbReference type="InterPro" id="IPR000160">
    <property type="entry name" value="GGDEF_dom"/>
</dbReference>
<dbReference type="PROSITE" id="PS50887">
    <property type="entry name" value="GGDEF"/>
    <property type="match status" value="1"/>
</dbReference>
<dbReference type="PANTHER" id="PTHR33121:SF32">
    <property type="entry name" value="RNASE E SPECIFICITY FACTOR CSRD"/>
    <property type="match status" value="1"/>
</dbReference>
<dbReference type="InterPro" id="IPR035919">
    <property type="entry name" value="EAL_sf"/>
</dbReference>
<dbReference type="InterPro" id="IPR050706">
    <property type="entry name" value="Cyclic-di-GMP_PDE-like"/>
</dbReference>
<dbReference type="InterPro" id="IPR043128">
    <property type="entry name" value="Rev_trsase/Diguanyl_cyclase"/>
</dbReference>
<evidence type="ECO:0000259" key="2">
    <source>
        <dbReference type="PROSITE" id="PS50883"/>
    </source>
</evidence>
<gene>
    <name evidence="4" type="primary">csrD</name>
    <name evidence="4" type="ORF">PGX00_03820</name>
</gene>
<accession>A0ABT4YMT3</accession>
<dbReference type="SUPFAM" id="SSF141868">
    <property type="entry name" value="EAL domain-like"/>
    <property type="match status" value="1"/>
</dbReference>
<dbReference type="SMART" id="SM00052">
    <property type="entry name" value="EAL"/>
    <property type="match status" value="1"/>
</dbReference>
<dbReference type="NCBIfam" id="NF008281">
    <property type="entry name" value="PRK11059.1"/>
    <property type="match status" value="1"/>
</dbReference>
<keyword evidence="1" id="KW-0812">Transmembrane</keyword>
<keyword evidence="1" id="KW-0472">Membrane</keyword>
<protein>
    <submittedName>
        <fullName evidence="4">RNase E specificity factor CsrD</fullName>
    </submittedName>
</protein>
<dbReference type="PANTHER" id="PTHR33121">
    <property type="entry name" value="CYCLIC DI-GMP PHOSPHODIESTERASE PDEF"/>
    <property type="match status" value="1"/>
</dbReference>
<sequence length="663" mass="75686">MRYTPTLKLSTRLTAFVTIIVIGAMFILFVGGTLTFRSIGEEYLNQQVDGIVSVIDQSLADDQDAQNVREWIPLLSRASNIIELELFSSQEMIYHYVNSSNPTDTSRLYEKSYPLEKNAGFSIKIKVLSPYLEQSHSFSALSSVSLAIALVLFCLFQGVNWLKRQLRGSELLEERGRMILAGRVAQHAKGDHNEWPYTASEALDVLIEELQDARQERSRFDTFIRTHTFLDQLTGAANRVLFDSKLESALQESGANGSIILFRIYDWDNLTESVDKQRCDEFIVEVGNVISNIVQRFPDVVFARYFESEFAVIIPHQNSKDISVLANQCVRQLDKVSLLNTMDHDNWCHIGITVYSEGERRGHILSEVETAVKSAQLQNSNNWSRFHKKDLSGDSRGSVRWRTLFDKCFSNEKVLVFEQPCYLINHASNKTTLLHNELFARIDDDGLGILKASRFMSAIEQVGYQSHMDQLVVKTILTFIKTTTLGTCYSINLNVEPFKDRMNIRWLRDELLQLTAETRSKLSFEFVEGQLVNHLDYMRPVVRMISGLGCEVIVGQAGRTITSTHYIKDLEIDYLKLHRSLVKKIEQRQENQLFIRSLVGACEGTNTQVIAVGVERGKEWNCLVELGVDGGQGRMFQAENQIIPKPEAPKVQVGRRNRWRKKF</sequence>
<feature type="transmembrane region" description="Helical" evidence="1">
    <location>
        <begin position="12"/>
        <end position="36"/>
    </location>
</feature>
<reference evidence="4 5" key="1">
    <citation type="submission" date="2023-01" db="EMBL/GenBank/DDBJ databases">
        <title>Vibrio sp. KJ40-1 sp.nov, isolated from marine algae.</title>
        <authorList>
            <person name="Butt M."/>
            <person name="Kim J.M.J."/>
            <person name="Jeon C.O.C."/>
        </authorList>
    </citation>
    <scope>NUCLEOTIDE SEQUENCE [LARGE SCALE GENOMIC DNA]</scope>
    <source>
        <strain evidence="4 5">KJ40-1</strain>
    </source>
</reference>
<dbReference type="Pfam" id="PF00563">
    <property type="entry name" value="EAL"/>
    <property type="match status" value="1"/>
</dbReference>
<dbReference type="InterPro" id="IPR033423">
    <property type="entry name" value="GAPES4"/>
</dbReference>